<organism evidence="2 3">
    <name type="scientific">Methylophilus methylotrophus</name>
    <name type="common">Bacterium W3A1</name>
    <dbReference type="NCBI Taxonomy" id="17"/>
    <lineage>
        <taxon>Bacteria</taxon>
        <taxon>Pseudomonadati</taxon>
        <taxon>Pseudomonadota</taxon>
        <taxon>Betaproteobacteria</taxon>
        <taxon>Nitrosomonadales</taxon>
        <taxon>Methylophilaceae</taxon>
        <taxon>Methylophilus</taxon>
    </lineage>
</organism>
<feature type="region of interest" description="Disordered" evidence="1">
    <location>
        <begin position="1"/>
        <end position="119"/>
    </location>
</feature>
<feature type="compositionally biased region" description="Low complexity" evidence="1">
    <location>
        <begin position="10"/>
        <end position="24"/>
    </location>
</feature>
<dbReference type="RefSeq" id="WP_018987092.1">
    <property type="nucleotide sequence ID" value="NZ_CP033953.1"/>
</dbReference>
<evidence type="ECO:0000256" key="1">
    <source>
        <dbReference type="SAM" id="MobiDB-lite"/>
    </source>
</evidence>
<proteinExistence type="predicted"/>
<gene>
    <name evidence="2" type="ORF">E6Q51_03870</name>
</gene>
<dbReference type="STRING" id="1122236.GCA_000378225_02113"/>
<name>A0A5C7WHH4_METME</name>
<comment type="caution">
    <text evidence="2">The sequence shown here is derived from an EMBL/GenBank/DDBJ whole genome shotgun (WGS) entry which is preliminary data.</text>
</comment>
<feature type="compositionally biased region" description="Basic and acidic residues" evidence="1">
    <location>
        <begin position="83"/>
        <end position="111"/>
    </location>
</feature>
<dbReference type="EMBL" id="SSGG01000063">
    <property type="protein sequence ID" value="TXI37197.1"/>
    <property type="molecule type" value="Genomic_DNA"/>
</dbReference>
<protein>
    <submittedName>
        <fullName evidence="2">Uncharacterized protein</fullName>
    </submittedName>
</protein>
<evidence type="ECO:0000313" key="3">
    <source>
        <dbReference type="Proteomes" id="UP000321374"/>
    </source>
</evidence>
<dbReference type="AlphaFoldDB" id="A0A5C7WHH4"/>
<reference evidence="2 3" key="1">
    <citation type="submission" date="2018-09" db="EMBL/GenBank/DDBJ databases">
        <title>Metagenome Assembled Genomes from an Advanced Water Purification Facility.</title>
        <authorList>
            <person name="Stamps B.W."/>
            <person name="Spear J.R."/>
        </authorList>
    </citation>
    <scope>NUCLEOTIDE SEQUENCE [LARGE SCALE GENOMIC DNA]</scope>
    <source>
        <strain evidence="2">Bin_42_2</strain>
    </source>
</reference>
<accession>A0A5C7WHH4</accession>
<evidence type="ECO:0000313" key="2">
    <source>
        <dbReference type="EMBL" id="TXI37197.1"/>
    </source>
</evidence>
<dbReference type="Proteomes" id="UP000321374">
    <property type="component" value="Unassembled WGS sequence"/>
</dbReference>
<sequence length="119" mass="12818">MELKSDLENTSHSLKSSLDPSSTHALETPEPQPEPYSDDFEADPTVPDPIDPELINTPGLNPEDEDETPGGTDPGLDPEELPDSIKPDAGHPAPDDLIKEEIDSGVRDRNRISNPDAGI</sequence>